<organism evidence="1 2">
    <name type="scientific">Maricaulis virginensis</name>
    <dbReference type="NCBI Taxonomy" id="144022"/>
    <lineage>
        <taxon>Bacteria</taxon>
        <taxon>Pseudomonadati</taxon>
        <taxon>Pseudomonadota</taxon>
        <taxon>Alphaproteobacteria</taxon>
        <taxon>Maricaulales</taxon>
        <taxon>Maricaulaceae</taxon>
        <taxon>Maricaulis</taxon>
    </lineage>
</organism>
<evidence type="ECO:0000313" key="2">
    <source>
        <dbReference type="Proteomes" id="UP001143486"/>
    </source>
</evidence>
<reference evidence="1" key="2">
    <citation type="submission" date="2023-01" db="EMBL/GenBank/DDBJ databases">
        <authorList>
            <person name="Sun Q."/>
            <person name="Evtushenko L."/>
        </authorList>
    </citation>
    <scope>NUCLEOTIDE SEQUENCE</scope>
    <source>
        <strain evidence="1">VKM B-1513</strain>
    </source>
</reference>
<name>A0A9W6IN48_9PROT</name>
<comment type="caution">
    <text evidence="1">The sequence shown here is derived from an EMBL/GenBank/DDBJ whole genome shotgun (WGS) entry which is preliminary data.</text>
</comment>
<dbReference type="Proteomes" id="UP001143486">
    <property type="component" value="Unassembled WGS sequence"/>
</dbReference>
<dbReference type="AlphaFoldDB" id="A0A9W6IN48"/>
<sequence>MEITLTGRQDKTCHPSFALLKQRNAGCWGQPAFRFYLSDIETGKRARDYRVFAGLETDIANGPLNPT</sequence>
<gene>
    <name evidence="1" type="ORF">GCM10017621_17280</name>
</gene>
<accession>A0A9W6IN48</accession>
<protein>
    <submittedName>
        <fullName evidence="1">Uncharacterized protein</fullName>
    </submittedName>
</protein>
<reference evidence="1" key="1">
    <citation type="journal article" date="2014" name="Int. J. Syst. Evol. Microbiol.">
        <title>Complete genome sequence of Corynebacterium casei LMG S-19264T (=DSM 44701T), isolated from a smear-ripened cheese.</title>
        <authorList>
            <consortium name="US DOE Joint Genome Institute (JGI-PGF)"/>
            <person name="Walter F."/>
            <person name="Albersmeier A."/>
            <person name="Kalinowski J."/>
            <person name="Ruckert C."/>
        </authorList>
    </citation>
    <scope>NUCLEOTIDE SEQUENCE</scope>
    <source>
        <strain evidence="1">VKM B-1513</strain>
    </source>
</reference>
<keyword evidence="2" id="KW-1185">Reference proteome</keyword>
<proteinExistence type="predicted"/>
<dbReference type="EMBL" id="BSFE01000004">
    <property type="protein sequence ID" value="GLK52220.1"/>
    <property type="molecule type" value="Genomic_DNA"/>
</dbReference>
<evidence type="ECO:0000313" key="1">
    <source>
        <dbReference type="EMBL" id="GLK52220.1"/>
    </source>
</evidence>